<accession>A0A4S4K3E6</accession>
<name>A0A4S4K3E6_ALKAL</name>
<keyword evidence="1" id="KW-0812">Transmembrane</keyword>
<dbReference type="EMBL" id="JALP01000133">
    <property type="protein sequence ID" value="THG90579.1"/>
    <property type="molecule type" value="Genomic_DNA"/>
</dbReference>
<protein>
    <submittedName>
        <fullName evidence="2">Uncharacterized protein</fullName>
    </submittedName>
</protein>
<proteinExistence type="predicted"/>
<organism evidence="2 3">
    <name type="scientific">Alkalihalobacillus alcalophilus ATCC 27647 = CGMCC 1.3604</name>
    <dbReference type="NCBI Taxonomy" id="1218173"/>
    <lineage>
        <taxon>Bacteria</taxon>
        <taxon>Bacillati</taxon>
        <taxon>Bacillota</taxon>
        <taxon>Bacilli</taxon>
        <taxon>Bacillales</taxon>
        <taxon>Bacillaceae</taxon>
        <taxon>Alkalihalobacillus</taxon>
    </lineage>
</organism>
<evidence type="ECO:0000313" key="2">
    <source>
        <dbReference type="EMBL" id="THG90579.1"/>
    </source>
</evidence>
<sequence length="33" mass="3870">MSFSLPFYLKALKKEVFLLIGLLVILGFTYLYK</sequence>
<comment type="caution">
    <text evidence="2">The sequence shown here is derived from an EMBL/GenBank/DDBJ whole genome shotgun (WGS) entry which is preliminary data.</text>
</comment>
<dbReference type="Proteomes" id="UP000297014">
    <property type="component" value="Unassembled WGS sequence"/>
</dbReference>
<dbReference type="AlphaFoldDB" id="A0A4S4K3E6"/>
<reference evidence="2 3" key="1">
    <citation type="submission" date="2014-01" db="EMBL/GenBank/DDBJ databases">
        <title>Draft genome sequencing of Bacillus alcalophilus CGMCC 1.3604.</title>
        <authorList>
            <person name="Yang J."/>
            <person name="Diao L."/>
            <person name="Yang S."/>
        </authorList>
    </citation>
    <scope>NUCLEOTIDE SEQUENCE [LARGE SCALE GENOMIC DNA]</scope>
    <source>
        <strain evidence="2 3">CGMCC 1.3604</strain>
    </source>
</reference>
<keyword evidence="1" id="KW-0472">Membrane</keyword>
<feature type="transmembrane region" description="Helical" evidence="1">
    <location>
        <begin position="16"/>
        <end position="32"/>
    </location>
</feature>
<gene>
    <name evidence="2" type="ORF">AJ85_09940</name>
</gene>
<evidence type="ECO:0000256" key="1">
    <source>
        <dbReference type="SAM" id="Phobius"/>
    </source>
</evidence>
<evidence type="ECO:0000313" key="3">
    <source>
        <dbReference type="Proteomes" id="UP000297014"/>
    </source>
</evidence>
<keyword evidence="1" id="KW-1133">Transmembrane helix</keyword>